<dbReference type="OrthoDB" id="5405781at2759"/>
<reference evidence="2 3" key="1">
    <citation type="journal article" date="2009" name="Nature">
        <title>Evolution of pathogenicity and sexual reproduction in eight Candida genomes.</title>
        <authorList>
            <person name="Butler G."/>
            <person name="Rasmussen M.D."/>
            <person name="Lin M.F."/>
            <person name="Santos M.A."/>
            <person name="Sakthikumar S."/>
            <person name="Munro C.A."/>
            <person name="Rheinbay E."/>
            <person name="Grabherr M."/>
            <person name="Forche A."/>
            <person name="Reedy J.L."/>
            <person name="Agrafioti I."/>
            <person name="Arnaud M.B."/>
            <person name="Bates S."/>
            <person name="Brown A.J."/>
            <person name="Brunke S."/>
            <person name="Costanzo M.C."/>
            <person name="Fitzpatrick D.A."/>
            <person name="de Groot P.W."/>
            <person name="Harris D."/>
            <person name="Hoyer L.L."/>
            <person name="Hube B."/>
            <person name="Klis F.M."/>
            <person name="Kodira C."/>
            <person name="Lennard N."/>
            <person name="Logue M.E."/>
            <person name="Martin R."/>
            <person name="Neiman A.M."/>
            <person name="Nikolaou E."/>
            <person name="Quail M.A."/>
            <person name="Quinn J."/>
            <person name="Santos M.C."/>
            <person name="Schmitzberger F.F."/>
            <person name="Sherlock G."/>
            <person name="Shah P."/>
            <person name="Silverstein K.A."/>
            <person name="Skrzypek M.S."/>
            <person name="Soll D."/>
            <person name="Staggs R."/>
            <person name="Stansfield I."/>
            <person name="Stumpf M.P."/>
            <person name="Sudbery P.E."/>
            <person name="Srikantha T."/>
            <person name="Zeng Q."/>
            <person name="Berman J."/>
            <person name="Berriman M."/>
            <person name="Heitman J."/>
            <person name="Gow N.A."/>
            <person name="Lorenz M.C."/>
            <person name="Birren B.W."/>
            <person name="Kellis M."/>
            <person name="Cuomo C.A."/>
        </authorList>
    </citation>
    <scope>NUCLEOTIDE SEQUENCE [LARGE SCALE GENOMIC DNA]</scope>
    <source>
        <strain evidence="3">ATCC 6260 / CBS 566 / DSM 6381 / JCM 1539 / NBRC 10279 / NRRL Y-324</strain>
    </source>
</reference>
<keyword evidence="3" id="KW-1185">Reference proteome</keyword>
<sequence>MGIITLFTALLNHINRAMLHSLTRKTYGNVIRTIGAPKPVPKFRSIPSYAYEERNNCFAVYKQTLNAVVRNKVQRLTESHQWFTTLSILICVVLGCSCLFRWNKKTPASKAPEKKTEPQVVSQFPPREPSIVRQWNKYASGIQIMTAAFKAQVFSAPNITSEDVEVCRSVDPDPSESKEETNETYSDLLEIYDDEVDSEFHDNMEPSVSSIRTRKRRRTKQQDVVAGDSFSDPYIDDTIRFLKSMSRLSNSEVHASAIDLIQHVLRGQNSETAVGVLSLLCKIDYIGRNEDVSTAIGIIRNSIGANLLTLFTAAVTSLPDYAPLLDMTIDYVLYSEDSEIESNVLGEYYRYLIQYAFFEEDSPFSHIVLHSFGRVICALDIAAYEETFLQLCITYFESKDRTDIKSFEMIRIMKDFMSYHKERVRDELVFDPHANKSHSLAYKNLKIFLQILPIVVYDTQAWNNTKALVEANQFYHFAADLLINRRQIPLAIQIDLLANFFSPIYKVLDTYCDLGHYVINPPILQGVQLGESLFK</sequence>
<dbReference type="InParanoid" id="A5DJI0"/>
<dbReference type="EMBL" id="CH408158">
    <property type="protein sequence ID" value="EDK39333.2"/>
    <property type="molecule type" value="Genomic_DNA"/>
</dbReference>
<gene>
    <name evidence="2" type="ORF">PGUG_03431</name>
</gene>
<name>A5DJI0_PICGU</name>
<proteinExistence type="predicted"/>
<evidence type="ECO:0000313" key="2">
    <source>
        <dbReference type="EMBL" id="EDK39333.2"/>
    </source>
</evidence>
<dbReference type="VEuPathDB" id="FungiDB:PGUG_03431"/>
<protein>
    <submittedName>
        <fullName evidence="2">Uncharacterized protein</fullName>
    </submittedName>
</protein>
<evidence type="ECO:0000256" key="1">
    <source>
        <dbReference type="SAM" id="MobiDB-lite"/>
    </source>
</evidence>
<dbReference type="HOGENOM" id="CLU_509113_0_0_1"/>
<organism evidence="2 3">
    <name type="scientific">Meyerozyma guilliermondii (strain ATCC 6260 / CBS 566 / DSM 6381 / JCM 1539 / NBRC 10279 / NRRL Y-324)</name>
    <name type="common">Yeast</name>
    <name type="synonym">Candida guilliermondii</name>
    <dbReference type="NCBI Taxonomy" id="294746"/>
    <lineage>
        <taxon>Eukaryota</taxon>
        <taxon>Fungi</taxon>
        <taxon>Dikarya</taxon>
        <taxon>Ascomycota</taxon>
        <taxon>Saccharomycotina</taxon>
        <taxon>Pichiomycetes</taxon>
        <taxon>Debaryomycetaceae</taxon>
        <taxon>Meyerozyma</taxon>
    </lineage>
</organism>
<dbReference type="KEGG" id="pgu:PGUG_03431"/>
<evidence type="ECO:0000313" key="3">
    <source>
        <dbReference type="Proteomes" id="UP000001997"/>
    </source>
</evidence>
<accession>A5DJI0</accession>
<feature type="region of interest" description="Disordered" evidence="1">
    <location>
        <begin position="201"/>
        <end position="224"/>
    </location>
</feature>
<dbReference type="GeneID" id="5126040"/>
<dbReference type="AlphaFoldDB" id="A5DJI0"/>
<dbReference type="Proteomes" id="UP000001997">
    <property type="component" value="Unassembled WGS sequence"/>
</dbReference>
<dbReference type="RefSeq" id="XP_001484050.2">
    <property type="nucleotide sequence ID" value="XM_001484000.1"/>
</dbReference>